<proteinExistence type="predicted"/>
<organism evidence="1 2">
    <name type="scientific">Tropilaelaps mercedesae</name>
    <dbReference type="NCBI Taxonomy" id="418985"/>
    <lineage>
        <taxon>Eukaryota</taxon>
        <taxon>Metazoa</taxon>
        <taxon>Ecdysozoa</taxon>
        <taxon>Arthropoda</taxon>
        <taxon>Chelicerata</taxon>
        <taxon>Arachnida</taxon>
        <taxon>Acari</taxon>
        <taxon>Parasitiformes</taxon>
        <taxon>Mesostigmata</taxon>
        <taxon>Gamasina</taxon>
        <taxon>Dermanyssoidea</taxon>
        <taxon>Laelapidae</taxon>
        <taxon>Tropilaelaps</taxon>
    </lineage>
</organism>
<accession>A0A1V9X1E7</accession>
<sequence>MNLSDLSDHWCDVVARYCCRAGVWTCFCSCATSLNESAILTGNHVAISAATKCSFTLTLSRGTDKASRPDNRSVFGRRLFFNS</sequence>
<keyword evidence="2" id="KW-1185">Reference proteome</keyword>
<dbReference type="EMBL" id="MNPL01028903">
    <property type="protein sequence ID" value="OQR67410.1"/>
    <property type="molecule type" value="Genomic_DNA"/>
</dbReference>
<name>A0A1V9X1E7_9ACAR</name>
<dbReference type="AlphaFoldDB" id="A0A1V9X1E7"/>
<dbReference type="InParanoid" id="A0A1V9X1E7"/>
<evidence type="ECO:0000313" key="1">
    <source>
        <dbReference type="EMBL" id="OQR67410.1"/>
    </source>
</evidence>
<gene>
    <name evidence="1" type="ORF">BIW11_04766</name>
</gene>
<reference evidence="1 2" key="1">
    <citation type="journal article" date="2017" name="Gigascience">
        <title>Draft genome of the honey bee ectoparasitic mite, Tropilaelaps mercedesae, is shaped by the parasitic life history.</title>
        <authorList>
            <person name="Dong X."/>
            <person name="Armstrong S.D."/>
            <person name="Xia D."/>
            <person name="Makepeace B.L."/>
            <person name="Darby A.C."/>
            <person name="Kadowaki T."/>
        </authorList>
    </citation>
    <scope>NUCLEOTIDE SEQUENCE [LARGE SCALE GENOMIC DNA]</scope>
    <source>
        <strain evidence="1">Wuxi-XJTLU</strain>
    </source>
</reference>
<dbReference type="Proteomes" id="UP000192247">
    <property type="component" value="Unassembled WGS sequence"/>
</dbReference>
<evidence type="ECO:0000313" key="2">
    <source>
        <dbReference type="Proteomes" id="UP000192247"/>
    </source>
</evidence>
<protein>
    <submittedName>
        <fullName evidence="1">Uncharacterized protein</fullName>
    </submittedName>
</protein>
<comment type="caution">
    <text evidence="1">The sequence shown here is derived from an EMBL/GenBank/DDBJ whole genome shotgun (WGS) entry which is preliminary data.</text>
</comment>